<proteinExistence type="predicted"/>
<dbReference type="Pfam" id="PF22162">
    <property type="entry name" value="PFIN"/>
    <property type="match status" value="1"/>
</dbReference>
<keyword evidence="3" id="KW-1185">Reference proteome</keyword>
<dbReference type="RefSeq" id="WP_149675999.1">
    <property type="nucleotide sequence ID" value="NZ_VTUZ01000059.1"/>
</dbReference>
<sequence>MLLSQSARSVSALFTRWRFFASLSSLPLPLSNSSSAAGPACPPEGLPSGRAETVWIVPLHDHPWYDHVRLKRVFVTDGTRHQVVLVDLRKLLACADRDNTDYVLKPVAEWHSGKVRGIREFLDPESPRVPQMPYVTISTRRAPGLLGWLGLEREGVVAFRNGQHRARYLADAGARWCPVEVHEREAVLLREICGAADDARTAIRAVPLGSEGGA</sequence>
<evidence type="ECO:0000256" key="1">
    <source>
        <dbReference type="SAM" id="SignalP"/>
    </source>
</evidence>
<dbReference type="InterPro" id="IPR054044">
    <property type="entry name" value="PFIN"/>
</dbReference>
<dbReference type="EMBL" id="VTUZ01000059">
    <property type="protein sequence ID" value="KAA0998394.1"/>
    <property type="molecule type" value="Genomic_DNA"/>
</dbReference>
<gene>
    <name evidence="2" type="ORF">FVF58_44760</name>
</gene>
<comment type="caution">
    <text evidence="2">The sequence shown here is derived from an EMBL/GenBank/DDBJ whole genome shotgun (WGS) entry which is preliminary data.</text>
</comment>
<evidence type="ECO:0000313" key="2">
    <source>
        <dbReference type="EMBL" id="KAA0998394.1"/>
    </source>
</evidence>
<feature type="signal peptide" evidence="1">
    <location>
        <begin position="1"/>
        <end position="36"/>
    </location>
</feature>
<reference evidence="2 3" key="1">
    <citation type="submission" date="2019-08" db="EMBL/GenBank/DDBJ databases">
        <title>Paraburkholderia sp. DCY113.</title>
        <authorList>
            <person name="Kang J."/>
        </authorList>
    </citation>
    <scope>NUCLEOTIDE SEQUENCE [LARGE SCALE GENOMIC DNA]</scope>
    <source>
        <strain evidence="2 3">DCY113</strain>
    </source>
</reference>
<organism evidence="2 3">
    <name type="scientific">Paraburkholderia panacisoli</name>
    <dbReference type="NCBI Taxonomy" id="2603818"/>
    <lineage>
        <taxon>Bacteria</taxon>
        <taxon>Pseudomonadati</taxon>
        <taxon>Pseudomonadota</taxon>
        <taxon>Betaproteobacteria</taxon>
        <taxon>Burkholderiales</taxon>
        <taxon>Burkholderiaceae</taxon>
        <taxon>Paraburkholderia</taxon>
    </lineage>
</organism>
<feature type="chain" id="PRO_5022929226" evidence="1">
    <location>
        <begin position="37"/>
        <end position="214"/>
    </location>
</feature>
<protein>
    <submittedName>
        <fullName evidence="2">Uncharacterized protein</fullName>
    </submittedName>
</protein>
<keyword evidence="1" id="KW-0732">Signal</keyword>
<dbReference type="Proteomes" id="UP000325273">
    <property type="component" value="Unassembled WGS sequence"/>
</dbReference>
<evidence type="ECO:0000313" key="3">
    <source>
        <dbReference type="Proteomes" id="UP000325273"/>
    </source>
</evidence>
<accession>A0A5B0G4T2</accession>
<name>A0A5B0G4T2_9BURK</name>
<dbReference type="AlphaFoldDB" id="A0A5B0G4T2"/>